<name>A0ABQ9IRK6_9CUCU</name>
<protein>
    <submittedName>
        <fullName evidence="1">Uncharacterized protein</fullName>
    </submittedName>
</protein>
<dbReference type="EMBL" id="JAPWTJ010003224">
    <property type="protein sequence ID" value="KAJ8960358.1"/>
    <property type="molecule type" value="Genomic_DNA"/>
</dbReference>
<reference evidence="1" key="1">
    <citation type="journal article" date="2023" name="Insect Mol. Biol.">
        <title>Genome sequencing provides insights into the evolution of gene families encoding plant cell wall-degrading enzymes in longhorned beetles.</title>
        <authorList>
            <person name="Shin N.R."/>
            <person name="Okamura Y."/>
            <person name="Kirsch R."/>
            <person name="Pauchet Y."/>
        </authorList>
    </citation>
    <scope>NUCLEOTIDE SEQUENCE</scope>
    <source>
        <strain evidence="1">MMC_N1</strain>
    </source>
</reference>
<evidence type="ECO:0000313" key="2">
    <source>
        <dbReference type="Proteomes" id="UP001162164"/>
    </source>
</evidence>
<gene>
    <name evidence="1" type="ORF">NQ317_010175</name>
</gene>
<proteinExistence type="predicted"/>
<organism evidence="1 2">
    <name type="scientific">Molorchus minor</name>
    <dbReference type="NCBI Taxonomy" id="1323400"/>
    <lineage>
        <taxon>Eukaryota</taxon>
        <taxon>Metazoa</taxon>
        <taxon>Ecdysozoa</taxon>
        <taxon>Arthropoda</taxon>
        <taxon>Hexapoda</taxon>
        <taxon>Insecta</taxon>
        <taxon>Pterygota</taxon>
        <taxon>Neoptera</taxon>
        <taxon>Endopterygota</taxon>
        <taxon>Coleoptera</taxon>
        <taxon>Polyphaga</taxon>
        <taxon>Cucujiformia</taxon>
        <taxon>Chrysomeloidea</taxon>
        <taxon>Cerambycidae</taxon>
        <taxon>Lamiinae</taxon>
        <taxon>Monochamini</taxon>
        <taxon>Molorchus</taxon>
    </lineage>
</organism>
<accession>A0ABQ9IRK6</accession>
<comment type="caution">
    <text evidence="1">The sequence shown here is derived from an EMBL/GenBank/DDBJ whole genome shotgun (WGS) entry which is preliminary data.</text>
</comment>
<evidence type="ECO:0000313" key="1">
    <source>
        <dbReference type="EMBL" id="KAJ8960358.1"/>
    </source>
</evidence>
<keyword evidence="2" id="KW-1185">Reference proteome</keyword>
<sequence length="113" mass="13057">MEKVTMVNDIVKKVKRFNLAGRTLEFKIEPVPRDIESVGWIRDAVNQVIAEETDGLQPGDQVAFSFCSRDFKRGEGWISFRPVEKVTYGYDWRVIFNVYQSNSTGLNTETFWG</sequence>
<dbReference type="Proteomes" id="UP001162164">
    <property type="component" value="Unassembled WGS sequence"/>
</dbReference>